<name>A0AB34JTL9_PRYPA</name>
<evidence type="ECO:0000313" key="3">
    <source>
        <dbReference type="EMBL" id="KAL1525034.1"/>
    </source>
</evidence>
<feature type="region of interest" description="Disordered" evidence="2">
    <location>
        <begin position="490"/>
        <end position="622"/>
    </location>
</feature>
<evidence type="ECO:0000313" key="4">
    <source>
        <dbReference type="Proteomes" id="UP001515480"/>
    </source>
</evidence>
<keyword evidence="4" id="KW-1185">Reference proteome</keyword>
<feature type="region of interest" description="Disordered" evidence="2">
    <location>
        <begin position="362"/>
        <end position="385"/>
    </location>
</feature>
<evidence type="ECO:0000256" key="1">
    <source>
        <dbReference type="SAM" id="Coils"/>
    </source>
</evidence>
<comment type="caution">
    <text evidence="3">The sequence shown here is derived from an EMBL/GenBank/DDBJ whole genome shotgun (WGS) entry which is preliminary data.</text>
</comment>
<feature type="compositionally biased region" description="Basic and acidic residues" evidence="2">
    <location>
        <begin position="362"/>
        <end position="382"/>
    </location>
</feature>
<evidence type="ECO:0000256" key="2">
    <source>
        <dbReference type="SAM" id="MobiDB-lite"/>
    </source>
</evidence>
<evidence type="ECO:0008006" key="5">
    <source>
        <dbReference type="Google" id="ProtNLM"/>
    </source>
</evidence>
<dbReference type="AlphaFoldDB" id="A0AB34JTL9"/>
<organism evidence="3 4">
    <name type="scientific">Prymnesium parvum</name>
    <name type="common">Toxic golden alga</name>
    <dbReference type="NCBI Taxonomy" id="97485"/>
    <lineage>
        <taxon>Eukaryota</taxon>
        <taxon>Haptista</taxon>
        <taxon>Haptophyta</taxon>
        <taxon>Prymnesiophyceae</taxon>
        <taxon>Prymnesiales</taxon>
        <taxon>Prymnesiaceae</taxon>
        <taxon>Prymnesium</taxon>
    </lineage>
</organism>
<reference evidence="3 4" key="1">
    <citation type="journal article" date="2024" name="Science">
        <title>Giant polyketide synthase enzymes in the biosynthesis of giant marine polyether toxins.</title>
        <authorList>
            <person name="Fallon T.R."/>
            <person name="Shende V.V."/>
            <person name="Wierzbicki I.H."/>
            <person name="Pendleton A.L."/>
            <person name="Watervoot N.F."/>
            <person name="Auber R.P."/>
            <person name="Gonzalez D.J."/>
            <person name="Wisecaver J.H."/>
            <person name="Moore B.S."/>
        </authorList>
    </citation>
    <scope>NUCLEOTIDE SEQUENCE [LARGE SCALE GENOMIC DNA]</scope>
    <source>
        <strain evidence="3 4">12B1</strain>
    </source>
</reference>
<accession>A0AB34JTL9</accession>
<feature type="coiled-coil region" evidence="1">
    <location>
        <begin position="112"/>
        <end position="146"/>
    </location>
</feature>
<dbReference type="EMBL" id="JBGBPQ010000004">
    <property type="protein sequence ID" value="KAL1525034.1"/>
    <property type="molecule type" value="Genomic_DNA"/>
</dbReference>
<feature type="compositionally biased region" description="Low complexity" evidence="2">
    <location>
        <begin position="498"/>
        <end position="507"/>
    </location>
</feature>
<keyword evidence="1" id="KW-0175">Coiled coil</keyword>
<protein>
    <recommendedName>
        <fullName evidence="5">Cilia- and flagella-associated protein 157</fullName>
    </recommendedName>
</protein>
<sequence length="622" mass="68513">MSDCEATAPPSHEATAHEALDGTPSHEAHAIAPPPTSLIRADDLATQKLEQLNDEFSSYLRSYAQVSLDLLGRWPAFVPEEHRNEHGLNSMDAFSTGPELPAQADAGTASGNDDAEVALHASNAKMMQLREQIVKLGAKLRKEVAERTKATNENLRRGKQLQSMQHENRVLADSMAKQAQQLEAAREVTLKLEEELRVGKKQVEEAEVRLQKEKKARHVWQMRTEKMQKQLQPMLDDSQTLSHALRATEEALAKAEADGYESKRTIAKLMEEKERLVQRAVEMRRAMDNAKEETAEAGLHITLLADRREEMVEEIESLRGEVSELENARRQLEGALKEAKRSQEAERKARLEAEAVAAEARNKAEAEAQRGAKRQAENERSTAELQTHKQYVATLMAQDAIREAEQRKLFDTVSELLGRVQYLGSVPPEDLGIGAAEAYHHRTEAVRHLRALREAHSLSTFSHNLVMAPATMAMGAAMLKNGPELTARRRSIVGGGRSRSNSVRRQSTPPGRDTSTDLDASGQGKALDPSNPSESDGKISPRSGRRMHPGSAREGNAPAAEKSNGAQFMSWLALSDGQGSELMPQPPAVQSGEASPRSCRNLKQGDPAREALPTQSRKKSTS</sequence>
<proteinExistence type="predicted"/>
<dbReference type="Proteomes" id="UP001515480">
    <property type="component" value="Unassembled WGS sequence"/>
</dbReference>
<gene>
    <name evidence="3" type="ORF">AB1Y20_019907</name>
</gene>